<evidence type="ECO:0000256" key="3">
    <source>
        <dbReference type="RuleBase" id="RU366045"/>
    </source>
</evidence>
<evidence type="ECO:0000313" key="5">
    <source>
        <dbReference type="EMBL" id="KAF2198132.1"/>
    </source>
</evidence>
<dbReference type="GO" id="GO:0019748">
    <property type="term" value="P:secondary metabolic process"/>
    <property type="evidence" value="ECO:0007669"/>
    <property type="project" value="TreeGrafter"/>
</dbReference>
<dbReference type="Proteomes" id="UP000799536">
    <property type="component" value="Unassembled WGS sequence"/>
</dbReference>
<dbReference type="Gene3D" id="3.20.20.140">
    <property type="entry name" value="Metal-dependent hydrolases"/>
    <property type="match status" value="1"/>
</dbReference>
<comment type="caution">
    <text evidence="5">The sequence shown here is derived from an EMBL/GenBank/DDBJ whole genome shotgun (WGS) entry which is preliminary data.</text>
</comment>
<evidence type="ECO:0000313" key="6">
    <source>
        <dbReference type="Proteomes" id="UP000799536"/>
    </source>
</evidence>
<dbReference type="InterPro" id="IPR032466">
    <property type="entry name" value="Metal_Hydrolase"/>
</dbReference>
<dbReference type="PANTHER" id="PTHR21240">
    <property type="entry name" value="2-AMINO-3-CARBOXYLMUCONATE-6-SEMIALDEHYDE DECARBOXYLASE"/>
    <property type="match status" value="1"/>
</dbReference>
<dbReference type="Pfam" id="PF04909">
    <property type="entry name" value="Amidohydro_2"/>
    <property type="match status" value="1"/>
</dbReference>
<dbReference type="InterPro" id="IPR006680">
    <property type="entry name" value="Amidohydro-rel"/>
</dbReference>
<evidence type="ECO:0000259" key="4">
    <source>
        <dbReference type="Pfam" id="PF04909"/>
    </source>
</evidence>
<keyword evidence="6" id="KW-1185">Reference proteome</keyword>
<name>A0A9P4JK21_9PLEO</name>
<dbReference type="EMBL" id="ML994168">
    <property type="protein sequence ID" value="KAF2198132.1"/>
    <property type="molecule type" value="Genomic_DNA"/>
</dbReference>
<sequence>MAKGTIAIEEAIIDPAGVSTHSFAQFQSIMAPGADPTTGLSAHEQRLLDIHGTRLQSMDENGVEYMLLSLTSPGAQGEHDPEKAKKVAREANDYLAGEVQKNPKRFGALAALSMHNAQDASKELRRAIKELGMFGGLVNDFQSIGPDGGEKVYFDTPDFYSFWETVQELDVPIYFHPRYSVKKDLQPGTKYGERKHLLGAAVQFHLDLSWHLYAMCSSGVFDRYPGVQIVAGHLGENIPFNLWRASHWYNQPFKRTVRPSKEDYNYYFTHNVSITTSGNFNTRGLKFCIEEIGLDRCLYAIDTPYETVKEAQDWWKTVDLPEDQKEVVARKNAIRLFKLPLEE</sequence>
<dbReference type="SUPFAM" id="SSF51556">
    <property type="entry name" value="Metallo-dependent hydrolases"/>
    <property type="match status" value="1"/>
</dbReference>
<dbReference type="OrthoDB" id="432010at2759"/>
<dbReference type="InterPro" id="IPR032465">
    <property type="entry name" value="ACMSD"/>
</dbReference>
<reference evidence="5" key="1">
    <citation type="journal article" date="2020" name="Stud. Mycol.">
        <title>101 Dothideomycetes genomes: a test case for predicting lifestyles and emergence of pathogens.</title>
        <authorList>
            <person name="Haridas S."/>
            <person name="Albert R."/>
            <person name="Binder M."/>
            <person name="Bloem J."/>
            <person name="Labutti K."/>
            <person name="Salamov A."/>
            <person name="Andreopoulos B."/>
            <person name="Baker S."/>
            <person name="Barry K."/>
            <person name="Bills G."/>
            <person name="Bluhm B."/>
            <person name="Cannon C."/>
            <person name="Castanera R."/>
            <person name="Culley D."/>
            <person name="Daum C."/>
            <person name="Ezra D."/>
            <person name="Gonzalez J."/>
            <person name="Henrissat B."/>
            <person name="Kuo A."/>
            <person name="Liang C."/>
            <person name="Lipzen A."/>
            <person name="Lutzoni F."/>
            <person name="Magnuson J."/>
            <person name="Mondo S."/>
            <person name="Nolan M."/>
            <person name="Ohm R."/>
            <person name="Pangilinan J."/>
            <person name="Park H.-J."/>
            <person name="Ramirez L."/>
            <person name="Alfaro M."/>
            <person name="Sun H."/>
            <person name="Tritt A."/>
            <person name="Yoshinaga Y."/>
            <person name="Zwiers L.-H."/>
            <person name="Turgeon B."/>
            <person name="Goodwin S."/>
            <person name="Spatafora J."/>
            <person name="Crous P."/>
            <person name="Grigoriev I."/>
        </authorList>
    </citation>
    <scope>NUCLEOTIDE SEQUENCE</scope>
    <source>
        <strain evidence="5">ATCC 74209</strain>
    </source>
</reference>
<evidence type="ECO:0000256" key="1">
    <source>
        <dbReference type="ARBA" id="ARBA00022793"/>
    </source>
</evidence>
<dbReference type="GO" id="GO:0005829">
    <property type="term" value="C:cytosol"/>
    <property type="evidence" value="ECO:0007669"/>
    <property type="project" value="TreeGrafter"/>
</dbReference>
<evidence type="ECO:0000256" key="2">
    <source>
        <dbReference type="ARBA" id="ARBA00023239"/>
    </source>
</evidence>
<feature type="domain" description="Amidohydrolase-related" evidence="4">
    <location>
        <begin position="46"/>
        <end position="339"/>
    </location>
</feature>
<proteinExistence type="inferred from homology"/>
<keyword evidence="2 3" id="KW-0456">Lyase</keyword>
<protein>
    <submittedName>
        <fullName evidence="5">Amidohydrolase-like protein 2</fullName>
    </submittedName>
</protein>
<dbReference type="PANTHER" id="PTHR21240:SF31">
    <property type="entry name" value="AMIDOHYDROLASE FAMILY PROTEIN (AFU_ORTHOLOGUE AFUA_7G05840)"/>
    <property type="match status" value="1"/>
</dbReference>
<dbReference type="GO" id="GO:0016831">
    <property type="term" value="F:carboxy-lyase activity"/>
    <property type="evidence" value="ECO:0007669"/>
    <property type="project" value="UniProtKB-KW"/>
</dbReference>
<dbReference type="GO" id="GO:0016787">
    <property type="term" value="F:hydrolase activity"/>
    <property type="evidence" value="ECO:0007669"/>
    <property type="project" value="InterPro"/>
</dbReference>
<organism evidence="5 6">
    <name type="scientific">Delitschia confertaspora ATCC 74209</name>
    <dbReference type="NCBI Taxonomy" id="1513339"/>
    <lineage>
        <taxon>Eukaryota</taxon>
        <taxon>Fungi</taxon>
        <taxon>Dikarya</taxon>
        <taxon>Ascomycota</taxon>
        <taxon>Pezizomycotina</taxon>
        <taxon>Dothideomycetes</taxon>
        <taxon>Pleosporomycetidae</taxon>
        <taxon>Pleosporales</taxon>
        <taxon>Delitschiaceae</taxon>
        <taxon>Delitschia</taxon>
    </lineage>
</organism>
<dbReference type="AlphaFoldDB" id="A0A9P4JK21"/>
<comment type="similarity">
    <text evidence="3">Belongs to the metallo-dependent hydrolases superfamily.</text>
</comment>
<gene>
    <name evidence="5" type="ORF">GQ43DRAFT_465858</name>
</gene>
<accession>A0A9P4JK21</accession>
<keyword evidence="1 3" id="KW-0210">Decarboxylase</keyword>